<dbReference type="Pfam" id="PF00589">
    <property type="entry name" value="Phage_integrase"/>
    <property type="match status" value="1"/>
</dbReference>
<dbReference type="GO" id="GO:0003677">
    <property type="term" value="F:DNA binding"/>
    <property type="evidence" value="ECO:0007669"/>
    <property type="project" value="UniProtKB-UniRule"/>
</dbReference>
<evidence type="ECO:0000256" key="3">
    <source>
        <dbReference type="ARBA" id="ARBA00023172"/>
    </source>
</evidence>
<evidence type="ECO:0000256" key="1">
    <source>
        <dbReference type="ARBA" id="ARBA00022908"/>
    </source>
</evidence>
<dbReference type="InterPro" id="IPR050090">
    <property type="entry name" value="Tyrosine_recombinase_XerCD"/>
</dbReference>
<feature type="domain" description="Core-binding (CB)" evidence="6">
    <location>
        <begin position="8"/>
        <end position="93"/>
    </location>
</feature>
<evidence type="ECO:0000313" key="7">
    <source>
        <dbReference type="EMBL" id="RLG70400.1"/>
    </source>
</evidence>
<dbReference type="Proteomes" id="UP000277633">
    <property type="component" value="Unassembled WGS sequence"/>
</dbReference>
<accession>A0A497JK57</accession>
<organism evidence="7 8">
    <name type="scientific">Candidatus Iainarchaeum sp</name>
    <dbReference type="NCBI Taxonomy" id="3101447"/>
    <lineage>
        <taxon>Archaea</taxon>
        <taxon>Candidatus Iainarchaeota</taxon>
        <taxon>Candidatus Iainarchaeia</taxon>
        <taxon>Candidatus Iainarchaeales</taxon>
        <taxon>Candidatus Iainarchaeaceae</taxon>
        <taxon>Candidatus Iainarchaeum</taxon>
    </lineage>
</organism>
<protein>
    <submittedName>
        <fullName evidence="7">Recombinase XerC</fullName>
    </submittedName>
</protein>
<dbReference type="InterPro" id="IPR044068">
    <property type="entry name" value="CB"/>
</dbReference>
<dbReference type="GO" id="GO:0015074">
    <property type="term" value="P:DNA integration"/>
    <property type="evidence" value="ECO:0007669"/>
    <property type="project" value="UniProtKB-KW"/>
</dbReference>
<name>A0A497JK57_9ARCH</name>
<dbReference type="NCBIfam" id="NF040815">
    <property type="entry name" value="recomb_XerA_Arch"/>
    <property type="match status" value="1"/>
</dbReference>
<dbReference type="Gene3D" id="1.10.443.10">
    <property type="entry name" value="Intergrase catalytic core"/>
    <property type="match status" value="1"/>
</dbReference>
<evidence type="ECO:0000256" key="4">
    <source>
        <dbReference type="PROSITE-ProRule" id="PRU01248"/>
    </source>
</evidence>
<comment type="caution">
    <text evidence="7">The sequence shown here is derived from an EMBL/GenBank/DDBJ whole genome shotgun (WGS) entry which is preliminary data.</text>
</comment>
<gene>
    <name evidence="7" type="ORF">DRO07_00255</name>
</gene>
<dbReference type="InterPro" id="IPR004107">
    <property type="entry name" value="Integrase_SAM-like_N"/>
</dbReference>
<proteinExistence type="predicted"/>
<evidence type="ECO:0000256" key="2">
    <source>
        <dbReference type="ARBA" id="ARBA00023125"/>
    </source>
</evidence>
<evidence type="ECO:0000259" key="5">
    <source>
        <dbReference type="PROSITE" id="PS51898"/>
    </source>
</evidence>
<dbReference type="PROSITE" id="PS51900">
    <property type="entry name" value="CB"/>
    <property type="match status" value="1"/>
</dbReference>
<reference evidence="7 8" key="1">
    <citation type="submission" date="2018-06" db="EMBL/GenBank/DDBJ databases">
        <title>Extensive metabolic versatility and redundancy in microbially diverse, dynamic hydrothermal sediments.</title>
        <authorList>
            <person name="Dombrowski N."/>
            <person name="Teske A."/>
            <person name="Baker B.J."/>
        </authorList>
    </citation>
    <scope>NUCLEOTIDE SEQUENCE [LARGE SCALE GENOMIC DNA]</scope>
    <source>
        <strain evidence="7">B9_G13</strain>
    </source>
</reference>
<sequence>MDKSEKEDKEKELIENYVEKFRQELIVGGFSKRTLKMYLCYVGEFLNFIKKDPLKVERADIIKFMAHKVEQGASDSTLALVYSALRHFFKEFLRSDVMEEIKRPRKGKKLPVVMTKEEVKKILDVTKRKRDKLILMLLYSSGLRVSEVTKLKIKDLNLAEKTAMVRGGKGNKDRLVILSEQWVKEIKKYLASRKVKSEYVFCKGNGAPISVDSIQRMVRKARVKAGINKNITPHSFRHSFATHLLEAGESIRKIQELLGHSNLSTTQIYTKVSTEELKKVRSPLDNL</sequence>
<keyword evidence="1" id="KW-0229">DNA integration</keyword>
<dbReference type="Gene3D" id="1.10.150.130">
    <property type="match status" value="1"/>
</dbReference>
<dbReference type="InterPro" id="IPR013762">
    <property type="entry name" value="Integrase-like_cat_sf"/>
</dbReference>
<dbReference type="InterPro" id="IPR010998">
    <property type="entry name" value="Integrase_recombinase_N"/>
</dbReference>
<feature type="domain" description="Tyr recombinase" evidence="5">
    <location>
        <begin position="109"/>
        <end position="282"/>
    </location>
</feature>
<keyword evidence="3" id="KW-0233">DNA recombination</keyword>
<dbReference type="InterPro" id="IPR011010">
    <property type="entry name" value="DNA_brk_join_enz"/>
</dbReference>
<dbReference type="PROSITE" id="PS51898">
    <property type="entry name" value="TYR_RECOMBINASE"/>
    <property type="match status" value="1"/>
</dbReference>
<dbReference type="EMBL" id="QMWO01000005">
    <property type="protein sequence ID" value="RLG70400.1"/>
    <property type="molecule type" value="Genomic_DNA"/>
</dbReference>
<dbReference type="Pfam" id="PF13495">
    <property type="entry name" value="Phage_int_SAM_4"/>
    <property type="match status" value="1"/>
</dbReference>
<dbReference type="AlphaFoldDB" id="A0A497JK57"/>
<dbReference type="PANTHER" id="PTHR30349">
    <property type="entry name" value="PHAGE INTEGRASE-RELATED"/>
    <property type="match status" value="1"/>
</dbReference>
<dbReference type="PANTHER" id="PTHR30349:SF41">
    <property type="entry name" value="INTEGRASE_RECOMBINASE PROTEIN MJ0367-RELATED"/>
    <property type="match status" value="1"/>
</dbReference>
<evidence type="ECO:0000313" key="8">
    <source>
        <dbReference type="Proteomes" id="UP000277633"/>
    </source>
</evidence>
<dbReference type="InterPro" id="IPR002104">
    <property type="entry name" value="Integrase_catalytic"/>
</dbReference>
<dbReference type="SUPFAM" id="SSF56349">
    <property type="entry name" value="DNA breaking-rejoining enzymes"/>
    <property type="match status" value="1"/>
</dbReference>
<dbReference type="GO" id="GO:0006310">
    <property type="term" value="P:DNA recombination"/>
    <property type="evidence" value="ECO:0007669"/>
    <property type="project" value="UniProtKB-KW"/>
</dbReference>
<keyword evidence="2 4" id="KW-0238">DNA-binding</keyword>
<evidence type="ECO:0000259" key="6">
    <source>
        <dbReference type="PROSITE" id="PS51900"/>
    </source>
</evidence>